<dbReference type="CDD" id="cd06260">
    <property type="entry name" value="DUF820-like"/>
    <property type="match status" value="1"/>
</dbReference>
<accession>A0A1Z1WD31</accession>
<dbReference type="Proteomes" id="UP000195880">
    <property type="component" value="Chromosome"/>
</dbReference>
<sequence length="187" mass="21505">MAEITNERALDEMFEALEREPFLEGFKIEIVEGTVYMTPQRDVRWTITRKLLHTLEDRYGRDSKVMSDVRIDFPGYRNGLCPDIAKMCDDAEHNTRGRWRYEDIEFIGEVISRGTAANDYGPKKAVYAKAEIPVYLIADPYQGRVHVYTQPKDGAYHVETKADFGAEIDLTHTPLDLTLNTAPFPRD</sequence>
<dbReference type="InterPro" id="IPR012296">
    <property type="entry name" value="Nuclease_put_TT1808"/>
</dbReference>
<evidence type="ECO:0000259" key="1">
    <source>
        <dbReference type="Pfam" id="PF05685"/>
    </source>
</evidence>
<organism evidence="2 3">
    <name type="scientific">Streptomyces alboflavus</name>
    <dbReference type="NCBI Taxonomy" id="67267"/>
    <lineage>
        <taxon>Bacteria</taxon>
        <taxon>Bacillati</taxon>
        <taxon>Actinomycetota</taxon>
        <taxon>Actinomycetes</taxon>
        <taxon>Kitasatosporales</taxon>
        <taxon>Streptomycetaceae</taxon>
        <taxon>Streptomyces</taxon>
    </lineage>
</organism>
<evidence type="ECO:0000313" key="3">
    <source>
        <dbReference type="Proteomes" id="UP000195880"/>
    </source>
</evidence>
<evidence type="ECO:0000313" key="2">
    <source>
        <dbReference type="EMBL" id="ARX84363.1"/>
    </source>
</evidence>
<dbReference type="AlphaFoldDB" id="A0A1Z1WD31"/>
<dbReference type="Pfam" id="PF05685">
    <property type="entry name" value="Uma2"/>
    <property type="match status" value="1"/>
</dbReference>
<reference evidence="2 3" key="1">
    <citation type="submission" date="2017-05" db="EMBL/GenBank/DDBJ databases">
        <title>Streptomyces alboflavus Genome sequencing and assembly.</title>
        <authorList>
            <person name="Wang Y."/>
            <person name="Du B."/>
            <person name="Ding Y."/>
            <person name="Liu H."/>
            <person name="Hou Q."/>
            <person name="Liu K."/>
            <person name="Wang C."/>
            <person name="Yao L."/>
        </authorList>
    </citation>
    <scope>NUCLEOTIDE SEQUENCE [LARGE SCALE GENOMIC DNA]</scope>
    <source>
        <strain evidence="2 3">MDJK44</strain>
    </source>
</reference>
<keyword evidence="3" id="KW-1185">Reference proteome</keyword>
<dbReference type="PANTHER" id="PTHR35400:SF3">
    <property type="entry name" value="SLL1072 PROTEIN"/>
    <property type="match status" value="1"/>
</dbReference>
<dbReference type="SUPFAM" id="SSF52980">
    <property type="entry name" value="Restriction endonuclease-like"/>
    <property type="match status" value="1"/>
</dbReference>
<dbReference type="PANTHER" id="PTHR35400">
    <property type="entry name" value="SLR1083 PROTEIN"/>
    <property type="match status" value="1"/>
</dbReference>
<proteinExistence type="predicted"/>
<dbReference type="Gene3D" id="3.90.1570.10">
    <property type="entry name" value="tt1808, chain A"/>
    <property type="match status" value="1"/>
</dbReference>
<dbReference type="EMBL" id="CP021748">
    <property type="protein sequence ID" value="ARX84363.1"/>
    <property type="molecule type" value="Genomic_DNA"/>
</dbReference>
<dbReference type="InterPro" id="IPR008538">
    <property type="entry name" value="Uma2"/>
</dbReference>
<dbReference type="KEGG" id="salf:SMD44_03801"/>
<name>A0A1Z1WD31_9ACTN</name>
<protein>
    <recommendedName>
        <fullName evidence="1">Putative restriction endonuclease domain-containing protein</fullName>
    </recommendedName>
</protein>
<dbReference type="InterPro" id="IPR011335">
    <property type="entry name" value="Restrct_endonuc-II-like"/>
</dbReference>
<feature type="domain" description="Putative restriction endonuclease" evidence="1">
    <location>
        <begin position="12"/>
        <end position="180"/>
    </location>
</feature>
<gene>
    <name evidence="2" type="ORF">SMD44_03801</name>
</gene>